<feature type="region of interest" description="Disordered" evidence="1">
    <location>
        <begin position="1"/>
        <end position="67"/>
    </location>
</feature>
<dbReference type="EMBL" id="VSRR010019254">
    <property type="protein sequence ID" value="MPC62057.1"/>
    <property type="molecule type" value="Genomic_DNA"/>
</dbReference>
<comment type="caution">
    <text evidence="2">The sequence shown here is derived from an EMBL/GenBank/DDBJ whole genome shotgun (WGS) entry which is preliminary data.</text>
</comment>
<sequence length="90" mass="9726">MTQLDSSSPATSSITSCAPEQTSLTSWSNSALTPPLSSSENCRVSSLMNSRPLSLSHEIPMPEPEPGCSFSPLKTITTQPRKALHLPRHY</sequence>
<evidence type="ECO:0000313" key="3">
    <source>
        <dbReference type="Proteomes" id="UP000324222"/>
    </source>
</evidence>
<gene>
    <name evidence="2" type="ORF">E2C01_056137</name>
</gene>
<protein>
    <submittedName>
        <fullName evidence="2">Uncharacterized protein</fullName>
    </submittedName>
</protein>
<reference evidence="2 3" key="1">
    <citation type="submission" date="2019-05" db="EMBL/GenBank/DDBJ databases">
        <title>Another draft genome of Portunus trituberculatus and its Hox gene families provides insights of decapod evolution.</title>
        <authorList>
            <person name="Jeong J.-H."/>
            <person name="Song I."/>
            <person name="Kim S."/>
            <person name="Choi T."/>
            <person name="Kim D."/>
            <person name="Ryu S."/>
            <person name="Kim W."/>
        </authorList>
    </citation>
    <scope>NUCLEOTIDE SEQUENCE [LARGE SCALE GENOMIC DNA]</scope>
    <source>
        <tissue evidence="2">Muscle</tissue>
    </source>
</reference>
<dbReference type="Proteomes" id="UP000324222">
    <property type="component" value="Unassembled WGS sequence"/>
</dbReference>
<organism evidence="2 3">
    <name type="scientific">Portunus trituberculatus</name>
    <name type="common">Swimming crab</name>
    <name type="synonym">Neptunus trituberculatus</name>
    <dbReference type="NCBI Taxonomy" id="210409"/>
    <lineage>
        <taxon>Eukaryota</taxon>
        <taxon>Metazoa</taxon>
        <taxon>Ecdysozoa</taxon>
        <taxon>Arthropoda</taxon>
        <taxon>Crustacea</taxon>
        <taxon>Multicrustacea</taxon>
        <taxon>Malacostraca</taxon>
        <taxon>Eumalacostraca</taxon>
        <taxon>Eucarida</taxon>
        <taxon>Decapoda</taxon>
        <taxon>Pleocyemata</taxon>
        <taxon>Brachyura</taxon>
        <taxon>Eubrachyura</taxon>
        <taxon>Portunoidea</taxon>
        <taxon>Portunidae</taxon>
        <taxon>Portuninae</taxon>
        <taxon>Portunus</taxon>
    </lineage>
</organism>
<accession>A0A5B7GY46</accession>
<feature type="compositionally biased region" description="Low complexity" evidence="1">
    <location>
        <begin position="1"/>
        <end position="19"/>
    </location>
</feature>
<evidence type="ECO:0000256" key="1">
    <source>
        <dbReference type="SAM" id="MobiDB-lite"/>
    </source>
</evidence>
<feature type="compositionally biased region" description="Polar residues" evidence="1">
    <location>
        <begin position="20"/>
        <end position="53"/>
    </location>
</feature>
<dbReference type="AlphaFoldDB" id="A0A5B7GY46"/>
<proteinExistence type="predicted"/>
<name>A0A5B7GY46_PORTR</name>
<evidence type="ECO:0000313" key="2">
    <source>
        <dbReference type="EMBL" id="MPC62057.1"/>
    </source>
</evidence>
<keyword evidence="3" id="KW-1185">Reference proteome</keyword>